<feature type="transmembrane region" description="Helical" evidence="7">
    <location>
        <begin position="245"/>
        <end position="265"/>
    </location>
</feature>
<dbReference type="GO" id="GO:0016020">
    <property type="term" value="C:membrane"/>
    <property type="evidence" value="ECO:0007669"/>
    <property type="project" value="UniProtKB-SubCell"/>
</dbReference>
<feature type="transmembrane region" description="Helical" evidence="7">
    <location>
        <begin position="100"/>
        <end position="120"/>
    </location>
</feature>
<feature type="transmembrane region" description="Helical" evidence="7">
    <location>
        <begin position="44"/>
        <end position="60"/>
    </location>
</feature>
<evidence type="ECO:0000256" key="4">
    <source>
        <dbReference type="ARBA" id="ARBA00022847"/>
    </source>
</evidence>
<dbReference type="SUPFAM" id="SSF103473">
    <property type="entry name" value="MFS general substrate transporter"/>
    <property type="match status" value="2"/>
</dbReference>
<evidence type="ECO:0000259" key="8">
    <source>
        <dbReference type="PROSITE" id="PS50850"/>
    </source>
</evidence>
<protein>
    <recommendedName>
        <fullName evidence="8">Major facilitator superfamily (MFS) profile domain-containing protein</fullName>
    </recommendedName>
</protein>
<dbReference type="OrthoDB" id="2985014at2759"/>
<dbReference type="FunFam" id="1.20.1250.20:FF:000423">
    <property type="entry name" value="Putative inorganic phosphate cotransporter-like Protein"/>
    <property type="match status" value="1"/>
</dbReference>
<dbReference type="Gene3D" id="1.20.1250.20">
    <property type="entry name" value="MFS general substrate transporter like domains"/>
    <property type="match status" value="2"/>
</dbReference>
<dbReference type="EnsemblMetazoa" id="XM_031921751">
    <property type="protein sequence ID" value="XP_031777611"/>
    <property type="gene ID" value="LOC100117906"/>
</dbReference>
<dbReference type="Proteomes" id="UP000002358">
    <property type="component" value="Chromosome 1"/>
</dbReference>
<dbReference type="GO" id="GO:0006820">
    <property type="term" value="P:monoatomic anion transport"/>
    <property type="evidence" value="ECO:0007669"/>
    <property type="project" value="TreeGrafter"/>
</dbReference>
<dbReference type="FunFam" id="1.20.1250.20:FF:000003">
    <property type="entry name" value="Solute carrier family 17 member 3"/>
    <property type="match status" value="1"/>
</dbReference>
<keyword evidence="4" id="KW-0769">Symport</keyword>
<keyword evidence="3 7" id="KW-0812">Transmembrane</keyword>
<keyword evidence="5 7" id="KW-1133">Transmembrane helix</keyword>
<feature type="transmembrane region" description="Helical" evidence="7">
    <location>
        <begin position="500"/>
        <end position="519"/>
    </location>
</feature>
<dbReference type="GO" id="GO:0015293">
    <property type="term" value="F:symporter activity"/>
    <property type="evidence" value="ECO:0007669"/>
    <property type="project" value="UniProtKB-KW"/>
</dbReference>
<evidence type="ECO:0000256" key="5">
    <source>
        <dbReference type="ARBA" id="ARBA00022989"/>
    </source>
</evidence>
<evidence type="ECO:0000256" key="3">
    <source>
        <dbReference type="ARBA" id="ARBA00022692"/>
    </source>
</evidence>
<organism evidence="9 10">
    <name type="scientific">Nasonia vitripennis</name>
    <name type="common">Parasitic wasp</name>
    <dbReference type="NCBI Taxonomy" id="7425"/>
    <lineage>
        <taxon>Eukaryota</taxon>
        <taxon>Metazoa</taxon>
        <taxon>Ecdysozoa</taxon>
        <taxon>Arthropoda</taxon>
        <taxon>Hexapoda</taxon>
        <taxon>Insecta</taxon>
        <taxon>Pterygota</taxon>
        <taxon>Neoptera</taxon>
        <taxon>Endopterygota</taxon>
        <taxon>Hymenoptera</taxon>
        <taxon>Apocrita</taxon>
        <taxon>Proctotrupomorpha</taxon>
        <taxon>Chalcidoidea</taxon>
        <taxon>Pteromalidae</taxon>
        <taxon>Pteromalinae</taxon>
        <taxon>Nasonia</taxon>
    </lineage>
</organism>
<sequence>MSINEVHLSEVQNFLVDNGPLPIYRTHYEVKAGATWMFWRKRRYVMALLAFWGFFVSYVLRVNLSVAIVKILANHTIVDDNGTVSYYQEFDWDSRLQGHVLSSFFYGYICTPLLGGWLAARIGGKHVFGIGIVATSFFTVLTPPVTRYSVYLLMAVRVIEGLFEVSLIESSIDFMNNPKTKFKIVLYESHKQGVTYPAINALVANWAPPLERSRLATITFAGSFVGTVVAMPVCGLMAERLGWPSLFYVFGSTGFLWYLIWCFLIRDRPEEDPWINKAELKYIRDSLRSSECERSKHISHPWRQMLLSPVVWAIITAHFSENWGFYTMITQLPTFMNGNSMITKQNITLISLHCSCVYSKGGLDFTLETAGFLSALPYLLVSLVMLVSGQLADWLQSRGTFTTTQVRKLFNCGAFVAQTIFLAATAYYMTPVIAISCITAAIALGGFSWSGFSVNYLDIAPKHASVLWGMGNTVGTLPGIISPVVTGYLVPNKTPDEWRIVFIIASVIYFVGALIYGIFTSGEEQHWAKVKDEKSNRNNQAL</sequence>
<feature type="domain" description="Major facilitator superfamily (MFS) profile" evidence="8">
    <location>
        <begin position="45"/>
        <end position="524"/>
    </location>
</feature>
<keyword evidence="6 7" id="KW-0472">Membrane</keyword>
<evidence type="ECO:0000256" key="7">
    <source>
        <dbReference type="SAM" id="Phobius"/>
    </source>
</evidence>
<feature type="transmembrane region" description="Helical" evidence="7">
    <location>
        <begin position="409"/>
        <end position="427"/>
    </location>
</feature>
<name>A0A7M7PYT2_NASVI</name>
<dbReference type="Pfam" id="PF07690">
    <property type="entry name" value="MFS_1"/>
    <property type="match status" value="2"/>
</dbReference>
<dbReference type="KEGG" id="nvi:100117906"/>
<dbReference type="InParanoid" id="A0A7M7PYT2"/>
<dbReference type="GeneID" id="100117906"/>
<dbReference type="InterPro" id="IPR011701">
    <property type="entry name" value="MFS"/>
</dbReference>
<dbReference type="InterPro" id="IPR036259">
    <property type="entry name" value="MFS_trans_sf"/>
</dbReference>
<feature type="transmembrane region" description="Helical" evidence="7">
    <location>
        <begin position="466"/>
        <end position="488"/>
    </location>
</feature>
<proteinExistence type="predicted"/>
<feature type="transmembrane region" description="Helical" evidence="7">
    <location>
        <begin position="127"/>
        <end position="145"/>
    </location>
</feature>
<evidence type="ECO:0000256" key="6">
    <source>
        <dbReference type="ARBA" id="ARBA00023136"/>
    </source>
</evidence>
<comment type="subcellular location">
    <subcellularLocation>
        <location evidence="1">Membrane</location>
        <topology evidence="1">Multi-pass membrane protein</topology>
    </subcellularLocation>
</comment>
<evidence type="ECO:0000313" key="9">
    <source>
        <dbReference type="EnsemblMetazoa" id="XP_031777611"/>
    </source>
</evidence>
<dbReference type="PROSITE" id="PS50850">
    <property type="entry name" value="MFS"/>
    <property type="match status" value="1"/>
</dbReference>
<feature type="transmembrane region" description="Helical" evidence="7">
    <location>
        <begin position="369"/>
        <end position="388"/>
    </location>
</feature>
<dbReference type="SMR" id="A0A7M7PYT2"/>
<reference evidence="9" key="1">
    <citation type="submission" date="2021-01" db="UniProtKB">
        <authorList>
            <consortium name="EnsemblMetazoa"/>
        </authorList>
    </citation>
    <scope>IDENTIFICATION</scope>
</reference>
<feature type="transmembrane region" description="Helical" evidence="7">
    <location>
        <begin position="433"/>
        <end position="454"/>
    </location>
</feature>
<dbReference type="AlphaFoldDB" id="A0A7M7PYT2"/>
<keyword evidence="2" id="KW-0813">Transport</keyword>
<feature type="transmembrane region" description="Helical" evidence="7">
    <location>
        <begin position="215"/>
        <end position="233"/>
    </location>
</feature>
<evidence type="ECO:0000256" key="1">
    <source>
        <dbReference type="ARBA" id="ARBA00004141"/>
    </source>
</evidence>
<dbReference type="CDD" id="cd17318">
    <property type="entry name" value="MFS_SLC17"/>
    <property type="match status" value="1"/>
</dbReference>
<evidence type="ECO:0000256" key="2">
    <source>
        <dbReference type="ARBA" id="ARBA00022448"/>
    </source>
</evidence>
<dbReference type="InterPro" id="IPR050382">
    <property type="entry name" value="MFS_Na/Anion_cotransporter"/>
</dbReference>
<dbReference type="PANTHER" id="PTHR11662:SF455">
    <property type="entry name" value="GH23975P"/>
    <property type="match status" value="1"/>
</dbReference>
<dbReference type="RefSeq" id="XP_031777611.1">
    <property type="nucleotide sequence ID" value="XM_031921751.2"/>
</dbReference>
<keyword evidence="10" id="KW-1185">Reference proteome</keyword>
<dbReference type="InterPro" id="IPR020846">
    <property type="entry name" value="MFS_dom"/>
</dbReference>
<evidence type="ECO:0000313" key="10">
    <source>
        <dbReference type="Proteomes" id="UP000002358"/>
    </source>
</evidence>
<dbReference type="PANTHER" id="PTHR11662">
    <property type="entry name" value="SOLUTE CARRIER FAMILY 17"/>
    <property type="match status" value="1"/>
</dbReference>
<accession>A0A7M7PYT2</accession>